<proteinExistence type="predicted"/>
<evidence type="ECO:0000313" key="4">
    <source>
        <dbReference type="EMBL" id="KAJ7366290.1"/>
    </source>
</evidence>
<dbReference type="InterPro" id="IPR002110">
    <property type="entry name" value="Ankyrin_rpt"/>
</dbReference>
<dbReference type="GO" id="GO:0004842">
    <property type="term" value="F:ubiquitin-protein transferase activity"/>
    <property type="evidence" value="ECO:0007669"/>
    <property type="project" value="TreeGrafter"/>
</dbReference>
<feature type="repeat" description="ANK" evidence="3">
    <location>
        <begin position="52"/>
        <end position="84"/>
    </location>
</feature>
<gene>
    <name evidence="4" type="ORF">DFH08DRAFT_833913</name>
</gene>
<dbReference type="PANTHER" id="PTHR24171:SF8">
    <property type="entry name" value="BRCA1-ASSOCIATED RING DOMAIN PROTEIN 1"/>
    <property type="match status" value="1"/>
</dbReference>
<dbReference type="PANTHER" id="PTHR24171">
    <property type="entry name" value="ANKYRIN REPEAT DOMAIN-CONTAINING PROTEIN 39-RELATED"/>
    <property type="match status" value="1"/>
</dbReference>
<dbReference type="GO" id="GO:0085020">
    <property type="term" value="P:protein K6-linked ubiquitination"/>
    <property type="evidence" value="ECO:0007669"/>
    <property type="project" value="TreeGrafter"/>
</dbReference>
<dbReference type="PROSITE" id="PS50297">
    <property type="entry name" value="ANK_REP_REGION"/>
    <property type="match status" value="1"/>
</dbReference>
<protein>
    <submittedName>
        <fullName evidence="4">Ankyrin repeat-containing domain protein</fullName>
    </submittedName>
</protein>
<evidence type="ECO:0000313" key="5">
    <source>
        <dbReference type="Proteomes" id="UP001218218"/>
    </source>
</evidence>
<organism evidence="4 5">
    <name type="scientific">Mycena albidolilacea</name>
    <dbReference type="NCBI Taxonomy" id="1033008"/>
    <lineage>
        <taxon>Eukaryota</taxon>
        <taxon>Fungi</taxon>
        <taxon>Dikarya</taxon>
        <taxon>Basidiomycota</taxon>
        <taxon>Agaricomycotina</taxon>
        <taxon>Agaricomycetes</taxon>
        <taxon>Agaricomycetidae</taxon>
        <taxon>Agaricales</taxon>
        <taxon>Marasmiineae</taxon>
        <taxon>Mycenaceae</taxon>
        <taxon>Mycena</taxon>
    </lineage>
</organism>
<sequence length="156" mass="16129">MAETGTRPDLASLPPETLEFAHRMFEAARTGNTELLVAAVDAGLPVNILNEKGNSLLMLAAYVGHLDLTNKLLDRGGDPNLLNGLGQSMIAGAVFKGHDDVVRALAARGADPRLGQPTAIQTAQMFKKTELMSVLGATEGDIGSEVPPAVPSGGSG</sequence>
<keyword evidence="5" id="KW-1185">Reference proteome</keyword>
<dbReference type="AlphaFoldDB" id="A0AAD7F547"/>
<dbReference type="SMART" id="SM00248">
    <property type="entry name" value="ANK"/>
    <property type="match status" value="3"/>
</dbReference>
<reference evidence="4" key="1">
    <citation type="submission" date="2023-03" db="EMBL/GenBank/DDBJ databases">
        <title>Massive genome expansion in bonnet fungi (Mycena s.s.) driven by repeated elements and novel gene families across ecological guilds.</title>
        <authorList>
            <consortium name="Lawrence Berkeley National Laboratory"/>
            <person name="Harder C.B."/>
            <person name="Miyauchi S."/>
            <person name="Viragh M."/>
            <person name="Kuo A."/>
            <person name="Thoen E."/>
            <person name="Andreopoulos B."/>
            <person name="Lu D."/>
            <person name="Skrede I."/>
            <person name="Drula E."/>
            <person name="Henrissat B."/>
            <person name="Morin E."/>
            <person name="Kohler A."/>
            <person name="Barry K."/>
            <person name="LaButti K."/>
            <person name="Morin E."/>
            <person name="Salamov A."/>
            <person name="Lipzen A."/>
            <person name="Mereny Z."/>
            <person name="Hegedus B."/>
            <person name="Baldrian P."/>
            <person name="Stursova M."/>
            <person name="Weitz H."/>
            <person name="Taylor A."/>
            <person name="Grigoriev I.V."/>
            <person name="Nagy L.G."/>
            <person name="Martin F."/>
            <person name="Kauserud H."/>
        </authorList>
    </citation>
    <scope>NUCLEOTIDE SEQUENCE</scope>
    <source>
        <strain evidence="4">CBHHK002</strain>
    </source>
</reference>
<accession>A0AAD7F547</accession>
<evidence type="ECO:0000256" key="3">
    <source>
        <dbReference type="PROSITE-ProRule" id="PRU00023"/>
    </source>
</evidence>
<dbReference type="Pfam" id="PF12796">
    <property type="entry name" value="Ank_2"/>
    <property type="match status" value="1"/>
</dbReference>
<dbReference type="InterPro" id="IPR036770">
    <property type="entry name" value="Ankyrin_rpt-contain_sf"/>
</dbReference>
<dbReference type="EMBL" id="JARIHO010000002">
    <property type="protein sequence ID" value="KAJ7366290.1"/>
    <property type="molecule type" value="Genomic_DNA"/>
</dbReference>
<comment type="caution">
    <text evidence="4">The sequence shown here is derived from an EMBL/GenBank/DDBJ whole genome shotgun (WGS) entry which is preliminary data.</text>
</comment>
<evidence type="ECO:0000256" key="1">
    <source>
        <dbReference type="ARBA" id="ARBA00022737"/>
    </source>
</evidence>
<evidence type="ECO:0000256" key="2">
    <source>
        <dbReference type="ARBA" id="ARBA00023043"/>
    </source>
</evidence>
<dbReference type="SUPFAM" id="SSF48403">
    <property type="entry name" value="Ankyrin repeat"/>
    <property type="match status" value="1"/>
</dbReference>
<keyword evidence="2 3" id="KW-0040">ANK repeat</keyword>
<keyword evidence="1" id="KW-0677">Repeat</keyword>
<dbReference type="Gene3D" id="1.25.40.20">
    <property type="entry name" value="Ankyrin repeat-containing domain"/>
    <property type="match status" value="1"/>
</dbReference>
<dbReference type="PROSITE" id="PS50088">
    <property type="entry name" value="ANK_REPEAT"/>
    <property type="match status" value="1"/>
</dbReference>
<name>A0AAD7F547_9AGAR</name>
<dbReference type="Proteomes" id="UP001218218">
    <property type="component" value="Unassembled WGS sequence"/>
</dbReference>